<evidence type="ECO:0000256" key="5">
    <source>
        <dbReference type="ARBA" id="ARBA00023002"/>
    </source>
</evidence>
<keyword evidence="5 8" id="KW-0560">Oxidoreductase</keyword>
<dbReference type="GO" id="GO:0005506">
    <property type="term" value="F:iron ion binding"/>
    <property type="evidence" value="ECO:0007669"/>
    <property type="project" value="InterPro"/>
</dbReference>
<evidence type="ECO:0000313" key="9">
    <source>
        <dbReference type="EMBL" id="BBX46437.1"/>
    </source>
</evidence>
<dbReference type="InterPro" id="IPR036396">
    <property type="entry name" value="Cyt_P450_sf"/>
</dbReference>
<keyword evidence="10" id="KW-1185">Reference proteome</keyword>
<comment type="similarity">
    <text evidence="2 8">Belongs to the cytochrome P450 family.</text>
</comment>
<dbReference type="InterPro" id="IPR002397">
    <property type="entry name" value="Cyt_P450_B"/>
</dbReference>
<accession>A0A7I7KX90</accession>
<gene>
    <name evidence="9" type="ORF">MCOO_24520</name>
</gene>
<dbReference type="GO" id="GO:0004497">
    <property type="term" value="F:monooxygenase activity"/>
    <property type="evidence" value="ECO:0007669"/>
    <property type="project" value="UniProtKB-KW"/>
</dbReference>
<dbReference type="RefSeq" id="WP_163776584.1">
    <property type="nucleotide sequence ID" value="NZ_AP022569.1"/>
</dbReference>
<sequence>MSDTLTGSATETIPDVPEYPMARAAGCPFAPPPDVMALAEARPLSRVKIWDGSTPWLITGYEAVRTLFSDSRVSVDDRRPGFPHWNEGMLSTVHKRPRSVFTADAEEHTRFRRMLSKPFTFKRVEGLRPAIQQITDDAIDAMLAGPQPGEIVSALALPVPSLVISQLLGVPYEDAEMFQHHANVGLARYAAAEDTMKGAMSLHKYLAQLVEAKMENPAEDAVSDLAERVKAGELSVKEAAQLGTGLLIAGHETTANMIGLGVLALLQYPDQAAVLRETDDPKVVANAVEELLRYLSIIQNGQRRVAAEDIEIAGEVIRAGEGIIIDLAPANWDAEEFTEPDRLYLHRSGAGQHVAFGYGRHQCVGQQLARAELQIVFHTLFRRIPTLELAVPIDDIPFKHDRLAYGVYELPVNW</sequence>
<dbReference type="PRINTS" id="PR00385">
    <property type="entry name" value="P450"/>
</dbReference>
<dbReference type="PANTHER" id="PTHR46696">
    <property type="entry name" value="P450, PUTATIVE (EUROFUNG)-RELATED"/>
    <property type="match status" value="1"/>
</dbReference>
<keyword evidence="6 8" id="KW-0408">Iron</keyword>
<evidence type="ECO:0000256" key="2">
    <source>
        <dbReference type="ARBA" id="ARBA00010617"/>
    </source>
</evidence>
<evidence type="ECO:0000256" key="4">
    <source>
        <dbReference type="ARBA" id="ARBA00022723"/>
    </source>
</evidence>
<dbReference type="AlphaFoldDB" id="A0A7I7KX90"/>
<dbReference type="SUPFAM" id="SSF48264">
    <property type="entry name" value="Cytochrome P450"/>
    <property type="match status" value="1"/>
</dbReference>
<comment type="cofactor">
    <cofactor evidence="1">
        <name>heme</name>
        <dbReference type="ChEBI" id="CHEBI:30413"/>
    </cofactor>
</comment>
<dbReference type="GO" id="GO:0016705">
    <property type="term" value="F:oxidoreductase activity, acting on paired donors, with incorporation or reduction of molecular oxygen"/>
    <property type="evidence" value="ECO:0007669"/>
    <property type="project" value="InterPro"/>
</dbReference>
<dbReference type="Proteomes" id="UP000465866">
    <property type="component" value="Chromosome"/>
</dbReference>
<dbReference type="PROSITE" id="PS00086">
    <property type="entry name" value="CYTOCHROME_P450"/>
    <property type="match status" value="1"/>
</dbReference>
<evidence type="ECO:0000256" key="6">
    <source>
        <dbReference type="ARBA" id="ARBA00023004"/>
    </source>
</evidence>
<keyword evidence="4 8" id="KW-0479">Metal-binding</keyword>
<dbReference type="FunFam" id="1.10.630.10:FF:000018">
    <property type="entry name" value="Cytochrome P450 monooxygenase"/>
    <property type="match status" value="1"/>
</dbReference>
<name>A0A7I7KX90_9MYCO</name>
<dbReference type="EMBL" id="AP022569">
    <property type="protein sequence ID" value="BBX46437.1"/>
    <property type="molecule type" value="Genomic_DNA"/>
</dbReference>
<keyword evidence="7 8" id="KW-0503">Monooxygenase</keyword>
<dbReference type="Pfam" id="PF00067">
    <property type="entry name" value="p450"/>
    <property type="match status" value="1"/>
</dbReference>
<dbReference type="Gene3D" id="1.10.630.10">
    <property type="entry name" value="Cytochrome P450"/>
    <property type="match status" value="1"/>
</dbReference>
<dbReference type="GO" id="GO:0020037">
    <property type="term" value="F:heme binding"/>
    <property type="evidence" value="ECO:0007669"/>
    <property type="project" value="InterPro"/>
</dbReference>
<dbReference type="KEGG" id="mcoo:MCOO_24520"/>
<dbReference type="PANTHER" id="PTHR46696:SF1">
    <property type="entry name" value="CYTOCHROME P450 YJIB-RELATED"/>
    <property type="match status" value="1"/>
</dbReference>
<keyword evidence="3 8" id="KW-0349">Heme</keyword>
<dbReference type="InterPro" id="IPR017972">
    <property type="entry name" value="Cyt_P450_CS"/>
</dbReference>
<dbReference type="CDD" id="cd11030">
    <property type="entry name" value="CYP105-like"/>
    <property type="match status" value="1"/>
</dbReference>
<reference evidence="9 10" key="1">
    <citation type="journal article" date="2019" name="Emerg. Microbes Infect.">
        <title>Comprehensive subspecies identification of 175 nontuberculous mycobacteria species based on 7547 genomic profiles.</title>
        <authorList>
            <person name="Matsumoto Y."/>
            <person name="Kinjo T."/>
            <person name="Motooka D."/>
            <person name="Nabeya D."/>
            <person name="Jung N."/>
            <person name="Uechi K."/>
            <person name="Horii T."/>
            <person name="Iida T."/>
            <person name="Fujita J."/>
            <person name="Nakamura S."/>
        </authorList>
    </citation>
    <scope>NUCLEOTIDE SEQUENCE [LARGE SCALE GENOMIC DNA]</scope>
    <source>
        <strain evidence="9 10">JCM 12404</strain>
    </source>
</reference>
<dbReference type="InterPro" id="IPR001128">
    <property type="entry name" value="Cyt_P450"/>
</dbReference>
<evidence type="ECO:0000256" key="1">
    <source>
        <dbReference type="ARBA" id="ARBA00001971"/>
    </source>
</evidence>
<protein>
    <submittedName>
        <fullName evidence="9">Cytochrome P450</fullName>
    </submittedName>
</protein>
<proteinExistence type="inferred from homology"/>
<organism evidence="9 10">
    <name type="scientific">Mycobacterium cookii</name>
    <dbReference type="NCBI Taxonomy" id="1775"/>
    <lineage>
        <taxon>Bacteria</taxon>
        <taxon>Bacillati</taxon>
        <taxon>Actinomycetota</taxon>
        <taxon>Actinomycetes</taxon>
        <taxon>Mycobacteriales</taxon>
        <taxon>Mycobacteriaceae</taxon>
        <taxon>Mycobacterium</taxon>
    </lineage>
</organism>
<dbReference type="PRINTS" id="PR00359">
    <property type="entry name" value="BP450"/>
</dbReference>
<evidence type="ECO:0000313" key="10">
    <source>
        <dbReference type="Proteomes" id="UP000465866"/>
    </source>
</evidence>
<evidence type="ECO:0000256" key="3">
    <source>
        <dbReference type="ARBA" id="ARBA00022617"/>
    </source>
</evidence>
<evidence type="ECO:0000256" key="8">
    <source>
        <dbReference type="RuleBase" id="RU000461"/>
    </source>
</evidence>
<evidence type="ECO:0000256" key="7">
    <source>
        <dbReference type="ARBA" id="ARBA00023033"/>
    </source>
</evidence>